<accession>A0A1V9XLS7</accession>
<feature type="non-terminal residue" evidence="6">
    <location>
        <position position="291"/>
    </location>
</feature>
<feature type="signal peptide" evidence="4">
    <location>
        <begin position="1"/>
        <end position="22"/>
    </location>
</feature>
<dbReference type="InterPro" id="IPR036179">
    <property type="entry name" value="Ig-like_dom_sf"/>
</dbReference>
<gene>
    <name evidence="6" type="ORF">BIW11_09064</name>
</gene>
<keyword evidence="4" id="KW-0732">Signal</keyword>
<dbReference type="InterPro" id="IPR003599">
    <property type="entry name" value="Ig_sub"/>
</dbReference>
<proteinExistence type="predicted"/>
<dbReference type="Pfam" id="PF08205">
    <property type="entry name" value="C2-set_2"/>
    <property type="match status" value="1"/>
</dbReference>
<dbReference type="Gene3D" id="2.60.40.10">
    <property type="entry name" value="Immunoglobulins"/>
    <property type="match status" value="2"/>
</dbReference>
<dbReference type="InterPro" id="IPR007110">
    <property type="entry name" value="Ig-like_dom"/>
</dbReference>
<feature type="chain" id="PRO_5012009048" evidence="4">
    <location>
        <begin position="23"/>
        <end position="291"/>
    </location>
</feature>
<dbReference type="PANTHER" id="PTHR23278:SF19">
    <property type="entry name" value="OBSCURIN"/>
    <property type="match status" value="1"/>
</dbReference>
<dbReference type="Proteomes" id="UP000192247">
    <property type="component" value="Unassembled WGS sequence"/>
</dbReference>
<protein>
    <submittedName>
        <fullName evidence="6">Nephrin-like</fullName>
    </submittedName>
</protein>
<keyword evidence="2" id="KW-0472">Membrane</keyword>
<dbReference type="SUPFAM" id="SSF48726">
    <property type="entry name" value="Immunoglobulin"/>
    <property type="match status" value="2"/>
</dbReference>
<keyword evidence="7" id="KW-1185">Reference proteome</keyword>
<dbReference type="PANTHER" id="PTHR23278">
    <property type="entry name" value="SIDESTEP PROTEIN"/>
    <property type="match status" value="1"/>
</dbReference>
<dbReference type="InterPro" id="IPR013783">
    <property type="entry name" value="Ig-like_fold"/>
</dbReference>
<dbReference type="GO" id="GO:0016020">
    <property type="term" value="C:membrane"/>
    <property type="evidence" value="ECO:0007669"/>
    <property type="project" value="UniProtKB-SubCell"/>
</dbReference>
<dbReference type="SMART" id="SM00409">
    <property type="entry name" value="IG"/>
    <property type="match status" value="2"/>
</dbReference>
<organism evidence="6 7">
    <name type="scientific">Tropilaelaps mercedesae</name>
    <dbReference type="NCBI Taxonomy" id="418985"/>
    <lineage>
        <taxon>Eukaryota</taxon>
        <taxon>Metazoa</taxon>
        <taxon>Ecdysozoa</taxon>
        <taxon>Arthropoda</taxon>
        <taxon>Chelicerata</taxon>
        <taxon>Arachnida</taxon>
        <taxon>Acari</taxon>
        <taxon>Parasitiformes</taxon>
        <taxon>Mesostigmata</taxon>
        <taxon>Gamasina</taxon>
        <taxon>Dermanyssoidea</taxon>
        <taxon>Laelapidae</taxon>
        <taxon>Tropilaelaps</taxon>
    </lineage>
</organism>
<dbReference type="EMBL" id="MNPL01007972">
    <property type="protein sequence ID" value="OQR74447.1"/>
    <property type="molecule type" value="Genomic_DNA"/>
</dbReference>
<evidence type="ECO:0000256" key="1">
    <source>
        <dbReference type="ARBA" id="ARBA00004167"/>
    </source>
</evidence>
<dbReference type="STRING" id="418985.A0A1V9XLS7"/>
<sequence>MRGPLLVQAQLLSVLLQLPFLALRPQSQVISAVSVQNEYANDVTTVRAVVGGRAHLPCNIEVPFGANDTPNIRGRGAISLILWYHGNNHSRGGIPIHSLDALDQPLLHAQQWPSAEFSNRAHFDVIARPPVLKLDPVMESDAGEYRCRVDYTGERSQNRMVRLDIIVPPSEIRILDSFGRRVSGVIGPYDEGSSLTLVCETTNAKPRARISWLQDGALIDDSDYVTPDHPQKLVSNKLFIKRLDRSHLLATFICQARNEIRDERRDFVKRPSFPVLQPSTLRTANVTIDMN</sequence>
<reference evidence="6 7" key="1">
    <citation type="journal article" date="2017" name="Gigascience">
        <title>Draft genome of the honey bee ectoparasitic mite, Tropilaelaps mercedesae, is shaped by the parasitic life history.</title>
        <authorList>
            <person name="Dong X."/>
            <person name="Armstrong S.D."/>
            <person name="Xia D."/>
            <person name="Makepeace B.L."/>
            <person name="Darby A.C."/>
            <person name="Kadowaki T."/>
        </authorList>
    </citation>
    <scope>NUCLEOTIDE SEQUENCE [LARGE SCALE GENOMIC DNA]</scope>
    <source>
        <strain evidence="6">Wuxi-XJTLU</strain>
    </source>
</reference>
<feature type="domain" description="Ig-like" evidence="5">
    <location>
        <begin position="25"/>
        <end position="164"/>
    </location>
</feature>
<dbReference type="OrthoDB" id="10006996at2759"/>
<dbReference type="InParanoid" id="A0A1V9XLS7"/>
<name>A0A1V9XLS7_9ACAR</name>
<evidence type="ECO:0000313" key="7">
    <source>
        <dbReference type="Proteomes" id="UP000192247"/>
    </source>
</evidence>
<comment type="caution">
    <text evidence="6">The sequence shown here is derived from an EMBL/GenBank/DDBJ whole genome shotgun (WGS) entry which is preliminary data.</text>
</comment>
<keyword evidence="3" id="KW-1015">Disulfide bond</keyword>
<evidence type="ECO:0000259" key="5">
    <source>
        <dbReference type="PROSITE" id="PS50835"/>
    </source>
</evidence>
<evidence type="ECO:0000256" key="3">
    <source>
        <dbReference type="ARBA" id="ARBA00023157"/>
    </source>
</evidence>
<dbReference type="AlphaFoldDB" id="A0A1V9XLS7"/>
<evidence type="ECO:0000256" key="4">
    <source>
        <dbReference type="SAM" id="SignalP"/>
    </source>
</evidence>
<comment type="subcellular location">
    <subcellularLocation>
        <location evidence="1">Membrane</location>
        <topology evidence="1">Single-pass membrane protein</topology>
    </subcellularLocation>
</comment>
<dbReference type="InterPro" id="IPR013162">
    <property type="entry name" value="CD80_C2-set"/>
</dbReference>
<feature type="domain" description="Ig-like" evidence="5">
    <location>
        <begin position="169"/>
        <end position="268"/>
    </location>
</feature>
<evidence type="ECO:0000256" key="2">
    <source>
        <dbReference type="ARBA" id="ARBA00023136"/>
    </source>
</evidence>
<dbReference type="PROSITE" id="PS50835">
    <property type="entry name" value="IG_LIKE"/>
    <property type="match status" value="2"/>
</dbReference>
<evidence type="ECO:0000313" key="6">
    <source>
        <dbReference type="EMBL" id="OQR74447.1"/>
    </source>
</evidence>